<sequence>MATTPALVPSPVVPAPGDLESAVGLLLARVAPLRPDLWAMLRAHLLGVDGGPPVPAGVAAEAAGFTRSWLRDLLGQVRALALATGPPACVAADVEALQGGPVRALEQARAALVEAGVSSAGVHPGALLRVAEVVGVACRAQLVQTGGVVVLAPTGRAALERDARAAAAAAVCGVDVVSVAAVAEAAGMPSRVVAGVLDRDARWVVLQGGDGSWWCWRRGARPGQRGLVAATVVRLLAVRAYAPSELRAAVVEVLSRVPPSARAGVDVERVAPGWVWVAWLVSGGLLATGEDQDAADVGGSGGALRCPPEAGVRSDLVMADAVRAAGRPVSTAELAAALAEAGYAPSSSTQLARTSPVLRRVGWDAYMLR</sequence>
<proteinExistence type="predicted"/>
<dbReference type="Proteomes" id="UP000555552">
    <property type="component" value="Unassembled WGS sequence"/>
</dbReference>
<dbReference type="EMBL" id="JABEMA010000006">
    <property type="protein sequence ID" value="NNH21709.1"/>
    <property type="molecule type" value="Genomic_DNA"/>
</dbReference>
<dbReference type="AlphaFoldDB" id="A0A849BF73"/>
<name>A0A849BF73_9ACTN</name>
<comment type="caution">
    <text evidence="1">The sequence shown here is derived from an EMBL/GenBank/DDBJ whole genome shotgun (WGS) entry which is preliminary data.</text>
</comment>
<gene>
    <name evidence="1" type="ORF">HLB09_01120</name>
</gene>
<organism evidence="1 2">
    <name type="scientific">Pseudokineococcus marinus</name>
    <dbReference type="NCBI Taxonomy" id="351215"/>
    <lineage>
        <taxon>Bacteria</taxon>
        <taxon>Bacillati</taxon>
        <taxon>Actinomycetota</taxon>
        <taxon>Actinomycetes</taxon>
        <taxon>Kineosporiales</taxon>
        <taxon>Kineosporiaceae</taxon>
        <taxon>Pseudokineococcus</taxon>
    </lineage>
</organism>
<protein>
    <submittedName>
        <fullName evidence="1">Uncharacterized protein</fullName>
    </submittedName>
</protein>
<reference evidence="1 2" key="1">
    <citation type="submission" date="2020-05" db="EMBL/GenBank/DDBJ databases">
        <title>MicrobeNet Type strains.</title>
        <authorList>
            <person name="Nicholson A.C."/>
        </authorList>
    </citation>
    <scope>NUCLEOTIDE SEQUENCE [LARGE SCALE GENOMIC DNA]</scope>
    <source>
        <strain evidence="1 2">JCM 14547</strain>
    </source>
</reference>
<evidence type="ECO:0000313" key="1">
    <source>
        <dbReference type="EMBL" id="NNH21709.1"/>
    </source>
</evidence>
<dbReference type="RefSeq" id="WP_171201577.1">
    <property type="nucleotide sequence ID" value="NZ_BAAANP010000046.1"/>
</dbReference>
<keyword evidence="2" id="KW-1185">Reference proteome</keyword>
<evidence type="ECO:0000313" key="2">
    <source>
        <dbReference type="Proteomes" id="UP000555552"/>
    </source>
</evidence>
<accession>A0A849BF73</accession>